<feature type="signal peptide" evidence="5">
    <location>
        <begin position="1"/>
        <end position="22"/>
    </location>
</feature>
<feature type="region of interest" description="Disordered" evidence="4">
    <location>
        <begin position="18"/>
        <end position="86"/>
    </location>
</feature>
<dbReference type="PROSITE" id="PS51257">
    <property type="entry name" value="PROKAR_LIPOPROTEIN"/>
    <property type="match status" value="1"/>
</dbReference>
<dbReference type="Proteomes" id="UP000554054">
    <property type="component" value="Unassembled WGS sequence"/>
</dbReference>
<keyword evidence="7" id="KW-1185">Reference proteome</keyword>
<dbReference type="EMBL" id="JACCAE010000001">
    <property type="protein sequence ID" value="NYF97835.1"/>
    <property type="molecule type" value="Genomic_DNA"/>
</dbReference>
<keyword evidence="3" id="KW-1003">Cell membrane</keyword>
<dbReference type="Pfam" id="PF07161">
    <property type="entry name" value="LppX_LprAFG"/>
    <property type="match status" value="1"/>
</dbReference>
<dbReference type="SUPFAM" id="SSF89392">
    <property type="entry name" value="Prokaryotic lipoproteins and lipoprotein localization factors"/>
    <property type="match status" value="1"/>
</dbReference>
<evidence type="ECO:0008006" key="8">
    <source>
        <dbReference type="Google" id="ProtNLM"/>
    </source>
</evidence>
<evidence type="ECO:0000313" key="6">
    <source>
        <dbReference type="EMBL" id="NYF97835.1"/>
    </source>
</evidence>
<evidence type="ECO:0000256" key="4">
    <source>
        <dbReference type="SAM" id="MobiDB-lite"/>
    </source>
</evidence>
<keyword evidence="5" id="KW-0732">Signal</keyword>
<evidence type="ECO:0000256" key="3">
    <source>
        <dbReference type="ARBA" id="ARBA00022475"/>
    </source>
</evidence>
<dbReference type="InterPro" id="IPR029046">
    <property type="entry name" value="LolA/LolB/LppX"/>
</dbReference>
<dbReference type="AlphaFoldDB" id="A0A852VVP8"/>
<dbReference type="GO" id="GO:0030313">
    <property type="term" value="C:cell envelope"/>
    <property type="evidence" value="ECO:0007669"/>
    <property type="project" value="UniProtKB-SubCell"/>
</dbReference>
<feature type="region of interest" description="Disordered" evidence="4">
    <location>
        <begin position="258"/>
        <end position="289"/>
    </location>
</feature>
<protein>
    <recommendedName>
        <fullName evidence="8">LppX_LprAFG lipoprotein</fullName>
    </recommendedName>
</protein>
<sequence length="289" mass="30172">MRLTPPLLAAALALTIAGCADGGAGPGPTAPQNESTPAAPSTSSVATSKDEATQSGSSADDDSSTTSPQESSSTPTDTGKPFDPEEFTGKLEAAVDETPTVHIDVEVRMGESTNATASGAQDLSRNALDMDVDLGGQQLGYLLVDGQYYLAQPPKWVPVEEDSDNPMVGQTLQQIQILSMRNQLDAFVAGLEKAGIKGKEKVGGIQTTHYTASVDSQRALAELGMEKAPGTAEKILYDVWLDGDDLIRKMSFSANDVSAEVTASEWGQPVDISEPKSSEIAQVPDSGTP</sequence>
<proteinExistence type="inferred from homology"/>
<comment type="similarity">
    <text evidence="2">Belongs to the LppX/LprAFG lipoprotein family.</text>
</comment>
<dbReference type="Gene3D" id="2.50.20.20">
    <property type="match status" value="1"/>
</dbReference>
<feature type="compositionally biased region" description="Low complexity" evidence="4">
    <location>
        <begin position="35"/>
        <end position="78"/>
    </location>
</feature>
<dbReference type="RefSeq" id="WP_185990712.1">
    <property type="nucleotide sequence ID" value="NZ_JACCAE010000001.1"/>
</dbReference>
<gene>
    <name evidence="6" type="ORF">BJY20_001227</name>
</gene>
<evidence type="ECO:0000256" key="2">
    <source>
        <dbReference type="ARBA" id="ARBA00009194"/>
    </source>
</evidence>
<evidence type="ECO:0000256" key="1">
    <source>
        <dbReference type="ARBA" id="ARBA00004196"/>
    </source>
</evidence>
<organism evidence="6 7">
    <name type="scientific">Janibacter cremeus</name>
    <dbReference type="NCBI Taxonomy" id="1285192"/>
    <lineage>
        <taxon>Bacteria</taxon>
        <taxon>Bacillati</taxon>
        <taxon>Actinomycetota</taxon>
        <taxon>Actinomycetes</taxon>
        <taxon>Micrococcales</taxon>
        <taxon>Intrasporangiaceae</taxon>
        <taxon>Janibacter</taxon>
    </lineage>
</organism>
<comment type="subcellular location">
    <subcellularLocation>
        <location evidence="1">Cell envelope</location>
    </subcellularLocation>
</comment>
<evidence type="ECO:0000313" key="7">
    <source>
        <dbReference type="Proteomes" id="UP000554054"/>
    </source>
</evidence>
<evidence type="ECO:0000256" key="5">
    <source>
        <dbReference type="SAM" id="SignalP"/>
    </source>
</evidence>
<comment type="caution">
    <text evidence="6">The sequence shown here is derived from an EMBL/GenBank/DDBJ whole genome shotgun (WGS) entry which is preliminary data.</text>
</comment>
<accession>A0A852VVP8</accession>
<keyword evidence="3" id="KW-0472">Membrane</keyword>
<feature type="chain" id="PRO_5039401909" description="LppX_LprAFG lipoprotein" evidence="5">
    <location>
        <begin position="23"/>
        <end position="289"/>
    </location>
</feature>
<dbReference type="InterPro" id="IPR009830">
    <property type="entry name" value="LppX/LprAFG"/>
</dbReference>
<name>A0A852VVP8_9MICO</name>
<reference evidence="6 7" key="1">
    <citation type="submission" date="2020-07" db="EMBL/GenBank/DDBJ databases">
        <title>Sequencing the genomes of 1000 actinobacteria strains.</title>
        <authorList>
            <person name="Klenk H.-P."/>
        </authorList>
    </citation>
    <scope>NUCLEOTIDE SEQUENCE [LARGE SCALE GENOMIC DNA]</scope>
    <source>
        <strain evidence="6 7">DSM 26154</strain>
    </source>
</reference>